<dbReference type="PANTHER" id="PTHR23511:SF34">
    <property type="entry name" value="SYNAPTIC VESICLE GLYCOPROTEIN 2"/>
    <property type="match status" value="1"/>
</dbReference>
<dbReference type="Pfam" id="PF00083">
    <property type="entry name" value="Sugar_tr"/>
    <property type="match status" value="1"/>
</dbReference>
<feature type="domain" description="Major facilitator superfamily (MFS) profile" evidence="8">
    <location>
        <begin position="52"/>
        <end position="460"/>
    </location>
</feature>
<evidence type="ECO:0000256" key="1">
    <source>
        <dbReference type="ARBA" id="ARBA00004141"/>
    </source>
</evidence>
<evidence type="ECO:0000256" key="7">
    <source>
        <dbReference type="SAM" id="Phobius"/>
    </source>
</evidence>
<keyword evidence="5 7" id="KW-0472">Membrane</keyword>
<feature type="region of interest" description="Disordered" evidence="6">
    <location>
        <begin position="1"/>
        <end position="32"/>
    </location>
</feature>
<proteinExistence type="predicted"/>
<feature type="transmembrane region" description="Helical" evidence="7">
    <location>
        <begin position="176"/>
        <end position="195"/>
    </location>
</feature>
<feature type="transmembrane region" description="Helical" evidence="7">
    <location>
        <begin position="50"/>
        <end position="77"/>
    </location>
</feature>
<keyword evidence="2" id="KW-0813">Transport</keyword>
<evidence type="ECO:0000256" key="3">
    <source>
        <dbReference type="ARBA" id="ARBA00022692"/>
    </source>
</evidence>
<feature type="transmembrane region" description="Helical" evidence="7">
    <location>
        <begin position="89"/>
        <end position="107"/>
    </location>
</feature>
<feature type="transmembrane region" description="Helical" evidence="7">
    <location>
        <begin position="352"/>
        <end position="371"/>
    </location>
</feature>
<evidence type="ECO:0000256" key="6">
    <source>
        <dbReference type="SAM" id="MobiDB-lite"/>
    </source>
</evidence>
<dbReference type="GO" id="GO:0022857">
    <property type="term" value="F:transmembrane transporter activity"/>
    <property type="evidence" value="ECO:0007669"/>
    <property type="project" value="InterPro"/>
</dbReference>
<evidence type="ECO:0000259" key="8">
    <source>
        <dbReference type="PROSITE" id="PS50850"/>
    </source>
</evidence>
<feature type="transmembrane region" description="Helical" evidence="7">
    <location>
        <begin position="143"/>
        <end position="164"/>
    </location>
</feature>
<protein>
    <recommendedName>
        <fullName evidence="8">Major facilitator superfamily (MFS) profile domain-containing protein</fullName>
    </recommendedName>
</protein>
<gene>
    <name evidence="9" type="ORF">NSCI0253_LOCUS35842</name>
</gene>
<dbReference type="InterPro" id="IPR020846">
    <property type="entry name" value="MFS_dom"/>
</dbReference>
<comment type="subcellular location">
    <subcellularLocation>
        <location evidence="1">Membrane</location>
        <topology evidence="1">Multi-pass membrane protein</topology>
    </subcellularLocation>
</comment>
<keyword evidence="3 7" id="KW-0812">Transmembrane</keyword>
<dbReference type="InterPro" id="IPR005828">
    <property type="entry name" value="MFS_sugar_transport-like"/>
</dbReference>
<name>A0A7S1AQ04_NOCSC</name>
<evidence type="ECO:0000256" key="4">
    <source>
        <dbReference type="ARBA" id="ARBA00022989"/>
    </source>
</evidence>
<dbReference type="Gene3D" id="1.20.1250.20">
    <property type="entry name" value="MFS general substrate transporter like domains"/>
    <property type="match status" value="1"/>
</dbReference>
<keyword evidence="4 7" id="KW-1133">Transmembrane helix</keyword>
<feature type="compositionally biased region" description="Polar residues" evidence="6">
    <location>
        <begin position="9"/>
        <end position="19"/>
    </location>
</feature>
<dbReference type="InterPro" id="IPR036259">
    <property type="entry name" value="MFS_trans_sf"/>
</dbReference>
<organism evidence="9">
    <name type="scientific">Noctiluca scintillans</name>
    <name type="common">Sea sparkle</name>
    <name type="synonym">Red tide dinoflagellate</name>
    <dbReference type="NCBI Taxonomy" id="2966"/>
    <lineage>
        <taxon>Eukaryota</taxon>
        <taxon>Sar</taxon>
        <taxon>Alveolata</taxon>
        <taxon>Dinophyceae</taxon>
        <taxon>Noctilucales</taxon>
        <taxon>Noctilucaceae</taxon>
        <taxon>Noctiluca</taxon>
    </lineage>
</organism>
<feature type="transmembrane region" description="Helical" evidence="7">
    <location>
        <begin position="207"/>
        <end position="228"/>
    </location>
</feature>
<dbReference type="PROSITE" id="PS50850">
    <property type="entry name" value="MFS"/>
    <property type="match status" value="1"/>
</dbReference>
<feature type="transmembrane region" description="Helical" evidence="7">
    <location>
        <begin position="283"/>
        <end position="304"/>
    </location>
</feature>
<sequence>MEEKPAHPLSSTASQLSEIKTSKSKRSQSENPPLTVDEVYKQIGVGRYQYVLFIVCGLGYAADSIETGLLTFLSSTIHNEWPNVHGFELNLITVGVFVGEFLGCFIWGPLADRFGRRRAFLTSNIFLLVFGGLSAAAQTYWQFVLVRFLVGVCIGGIVIPLDTLAESVDEAKSAQFAFAINYWWAFGTIYVNAAAATVLDADTADGWRLLVILCTVPIAIACLGYFVFEESALWLIDQGREQEALDVLRRVAKTNGHDISDVTLVAYEHDGGFSPKEIFSRSLLSRTLTFAVIWLMMAIGYYGASLAGPYIFNSGDGSTNYTEVFFGCSGEVVGAVLGTVMLAVLGPMLSQSFFYSIATVACLLITLKDVVPKTVLTIFDFALRMAMMGGSCVTFSASPLAFPTHIRATAHGFHYGVGRIGCILASSWPASTPLNVLLFTYAACNFVNVVVPALGRHLSSVPEEEVFGVLRSELCATDESKRVRSAMNSMARASTLESQGRSRLNA</sequence>
<evidence type="ECO:0000256" key="5">
    <source>
        <dbReference type="ARBA" id="ARBA00023136"/>
    </source>
</evidence>
<evidence type="ECO:0000256" key="2">
    <source>
        <dbReference type="ARBA" id="ARBA00022448"/>
    </source>
</evidence>
<dbReference type="SUPFAM" id="SSF103473">
    <property type="entry name" value="MFS general substrate transporter"/>
    <property type="match status" value="1"/>
</dbReference>
<dbReference type="GO" id="GO:0016020">
    <property type="term" value="C:membrane"/>
    <property type="evidence" value="ECO:0007669"/>
    <property type="project" value="UniProtKB-SubCell"/>
</dbReference>
<reference evidence="9" key="1">
    <citation type="submission" date="2021-01" db="EMBL/GenBank/DDBJ databases">
        <authorList>
            <person name="Corre E."/>
            <person name="Pelletier E."/>
            <person name="Niang G."/>
            <person name="Scheremetjew M."/>
            <person name="Finn R."/>
            <person name="Kale V."/>
            <person name="Holt S."/>
            <person name="Cochrane G."/>
            <person name="Meng A."/>
            <person name="Brown T."/>
            <person name="Cohen L."/>
        </authorList>
    </citation>
    <scope>NUCLEOTIDE SEQUENCE</scope>
</reference>
<feature type="region of interest" description="Disordered" evidence="6">
    <location>
        <begin position="487"/>
        <end position="506"/>
    </location>
</feature>
<feature type="transmembrane region" description="Helical" evidence="7">
    <location>
        <begin position="324"/>
        <end position="345"/>
    </location>
</feature>
<dbReference type="PANTHER" id="PTHR23511">
    <property type="entry name" value="SYNAPTIC VESICLE GLYCOPROTEIN 2"/>
    <property type="match status" value="1"/>
</dbReference>
<evidence type="ECO:0000313" key="9">
    <source>
        <dbReference type="EMBL" id="CAD8861487.1"/>
    </source>
</evidence>
<dbReference type="AlphaFoldDB" id="A0A7S1AQ04"/>
<accession>A0A7S1AQ04</accession>
<dbReference type="EMBL" id="HBFQ01050248">
    <property type="protein sequence ID" value="CAD8861487.1"/>
    <property type="molecule type" value="Transcribed_RNA"/>
</dbReference>